<organism evidence="2 3">
    <name type="scientific">Granulosicoccus antarcticus IMCC3135</name>
    <dbReference type="NCBI Taxonomy" id="1192854"/>
    <lineage>
        <taxon>Bacteria</taxon>
        <taxon>Pseudomonadati</taxon>
        <taxon>Pseudomonadota</taxon>
        <taxon>Gammaproteobacteria</taxon>
        <taxon>Chromatiales</taxon>
        <taxon>Granulosicoccaceae</taxon>
        <taxon>Granulosicoccus</taxon>
    </lineage>
</organism>
<evidence type="ECO:0000313" key="2">
    <source>
        <dbReference type="EMBL" id="ASJ70485.1"/>
    </source>
</evidence>
<protein>
    <recommendedName>
        <fullName evidence="4">Lipoprotein</fullName>
    </recommendedName>
</protein>
<keyword evidence="3" id="KW-1185">Reference proteome</keyword>
<keyword evidence="1" id="KW-0732">Signal</keyword>
<feature type="chain" id="PRO_5016273100" description="Lipoprotein" evidence="1">
    <location>
        <begin position="29"/>
        <end position="143"/>
    </location>
</feature>
<name>A0A2Z2NJ15_9GAMM</name>
<accession>A0A2Z2NJ15</accession>
<proteinExistence type="predicted"/>
<gene>
    <name evidence="2" type="ORF">IMCC3135_01830</name>
</gene>
<evidence type="ECO:0000313" key="3">
    <source>
        <dbReference type="Proteomes" id="UP000250079"/>
    </source>
</evidence>
<dbReference type="Proteomes" id="UP000250079">
    <property type="component" value="Chromosome"/>
</dbReference>
<evidence type="ECO:0000256" key="1">
    <source>
        <dbReference type="SAM" id="SignalP"/>
    </source>
</evidence>
<dbReference type="EMBL" id="CP018632">
    <property type="protein sequence ID" value="ASJ70485.1"/>
    <property type="molecule type" value="Genomic_DNA"/>
</dbReference>
<feature type="signal peptide" evidence="1">
    <location>
        <begin position="1"/>
        <end position="28"/>
    </location>
</feature>
<dbReference type="KEGG" id="gai:IMCC3135_01830"/>
<evidence type="ECO:0008006" key="4">
    <source>
        <dbReference type="Google" id="ProtNLM"/>
    </source>
</evidence>
<reference evidence="2 3" key="1">
    <citation type="submission" date="2016-12" db="EMBL/GenBank/DDBJ databases">
        <authorList>
            <person name="Song W.-J."/>
            <person name="Kurnit D.M."/>
        </authorList>
    </citation>
    <scope>NUCLEOTIDE SEQUENCE [LARGE SCALE GENOMIC DNA]</scope>
    <source>
        <strain evidence="2 3">IMCC3135</strain>
    </source>
</reference>
<dbReference type="AlphaFoldDB" id="A0A2Z2NJ15"/>
<sequence length="143" mass="15450">MTAMFNMPMAKILSAALLLSMSACSTFSKDKPEDTQALTSYPTPDLSGQWEDADYPALAITLNQSDASFSFTRKGFHGGIQVDETHNGDLKGRSASSTYLGRDGGARPIKGRCFGTVDKESTKIALTCEDIKKGTYPLTLQKL</sequence>